<name>A0ABR8VMW2_9BACI</name>
<keyword evidence="2" id="KW-1185">Reference proteome</keyword>
<evidence type="ECO:0000313" key="1">
    <source>
        <dbReference type="EMBL" id="MBD8006109.1"/>
    </source>
</evidence>
<proteinExistence type="predicted"/>
<evidence type="ECO:0000313" key="2">
    <source>
        <dbReference type="Proteomes" id="UP000648182"/>
    </source>
</evidence>
<dbReference type="RefSeq" id="WP_191813656.1">
    <property type="nucleotide sequence ID" value="NZ_JACSPV010000024.1"/>
</dbReference>
<accession>A0ABR8VMW2</accession>
<dbReference type="Proteomes" id="UP000648182">
    <property type="component" value="Unassembled WGS sequence"/>
</dbReference>
<organism evidence="1 2">
    <name type="scientific">Bacillus norwichensis</name>
    <dbReference type="NCBI Taxonomy" id="2762217"/>
    <lineage>
        <taxon>Bacteria</taxon>
        <taxon>Bacillati</taxon>
        <taxon>Bacillota</taxon>
        <taxon>Bacilli</taxon>
        <taxon>Bacillales</taxon>
        <taxon>Bacillaceae</taxon>
        <taxon>Bacillus</taxon>
    </lineage>
</organism>
<gene>
    <name evidence="1" type="ORF">H9631_13590</name>
</gene>
<comment type="caution">
    <text evidence="1">The sequence shown here is derived from an EMBL/GenBank/DDBJ whole genome shotgun (WGS) entry which is preliminary data.</text>
</comment>
<sequence>MKKNIALSIAGLVTVPVGVYFAFTFSDDEMSTDKRNEDASSLEIAAPIKYIATNKERVTAERDIGEISDELTLIMRMIEMSLQKVDIGGENDIPLEIAEDSIQRIQMTKGNIFYLQQQVDSIEISRNTKSSTYSYESILDRWLDGNFDNIADETEFLLSLVSKPYGMYEGEEVTQKSRIEEQEYIQHYFGESN</sequence>
<protein>
    <submittedName>
        <fullName evidence="1">Uncharacterized protein</fullName>
    </submittedName>
</protein>
<reference evidence="1 2" key="1">
    <citation type="submission" date="2020-08" db="EMBL/GenBank/DDBJ databases">
        <title>A Genomic Blueprint of the Chicken Gut Microbiome.</title>
        <authorList>
            <person name="Gilroy R."/>
            <person name="Ravi A."/>
            <person name="Getino M."/>
            <person name="Pursley I."/>
            <person name="Horton D.L."/>
            <person name="Alikhan N.-F."/>
            <person name="Baker D."/>
            <person name="Gharbi K."/>
            <person name="Hall N."/>
            <person name="Watson M."/>
            <person name="Adriaenssens E.M."/>
            <person name="Foster-Nyarko E."/>
            <person name="Jarju S."/>
            <person name="Secka A."/>
            <person name="Antonio M."/>
            <person name="Oren A."/>
            <person name="Chaudhuri R."/>
            <person name="La Ragione R.M."/>
            <person name="Hildebrand F."/>
            <person name="Pallen M.J."/>
        </authorList>
    </citation>
    <scope>NUCLEOTIDE SEQUENCE [LARGE SCALE GENOMIC DNA]</scope>
    <source>
        <strain evidence="1 2">Sa1BUA2</strain>
    </source>
</reference>
<dbReference type="EMBL" id="JACSPV010000024">
    <property type="protein sequence ID" value="MBD8006109.1"/>
    <property type="molecule type" value="Genomic_DNA"/>
</dbReference>